<reference evidence="2 3" key="1">
    <citation type="submission" date="2022-10" db="EMBL/GenBank/DDBJ databases">
        <title>Xanthomonas sp. H13-6.</title>
        <authorList>
            <person name="Liu X."/>
            <person name="Deng Z."/>
            <person name="Jiang Y."/>
            <person name="Yu T."/>
            <person name="Ai J."/>
        </authorList>
    </citation>
    <scope>NUCLEOTIDE SEQUENCE [LARGE SCALE GENOMIC DNA]</scope>
    <source>
        <strain evidence="2 3">H13-6</strain>
    </source>
</reference>
<gene>
    <name evidence="2" type="ORF">OK345_15115</name>
</gene>
<dbReference type="Proteomes" id="UP001209922">
    <property type="component" value="Unassembled WGS sequence"/>
</dbReference>
<keyword evidence="1" id="KW-1133">Transmembrane helix</keyword>
<dbReference type="EMBL" id="JAPCHY010000014">
    <property type="protein sequence ID" value="MCW4473829.1"/>
    <property type="molecule type" value="Genomic_DNA"/>
</dbReference>
<evidence type="ECO:0000313" key="2">
    <source>
        <dbReference type="EMBL" id="MCW4473829.1"/>
    </source>
</evidence>
<evidence type="ECO:0000256" key="1">
    <source>
        <dbReference type="SAM" id="Phobius"/>
    </source>
</evidence>
<keyword evidence="1" id="KW-0812">Transmembrane</keyword>
<keyword evidence="3" id="KW-1185">Reference proteome</keyword>
<accession>A0ABT3JZD4</accession>
<feature type="transmembrane region" description="Helical" evidence="1">
    <location>
        <begin position="112"/>
        <end position="131"/>
    </location>
</feature>
<feature type="transmembrane region" description="Helical" evidence="1">
    <location>
        <begin position="54"/>
        <end position="75"/>
    </location>
</feature>
<feature type="transmembrane region" description="Helical" evidence="1">
    <location>
        <begin position="30"/>
        <end position="48"/>
    </location>
</feature>
<keyword evidence="1" id="KW-0472">Membrane</keyword>
<feature type="transmembrane region" description="Helical" evidence="1">
    <location>
        <begin position="87"/>
        <end position="106"/>
    </location>
</feature>
<comment type="caution">
    <text evidence="2">The sequence shown here is derived from an EMBL/GenBank/DDBJ whole genome shotgun (WGS) entry which is preliminary data.</text>
</comment>
<dbReference type="RefSeq" id="WP_265128816.1">
    <property type="nucleotide sequence ID" value="NZ_JAPCHY010000014.1"/>
</dbReference>
<evidence type="ECO:0000313" key="3">
    <source>
        <dbReference type="Proteomes" id="UP001209922"/>
    </source>
</evidence>
<proteinExistence type="predicted"/>
<name>A0ABT3JZD4_9XANT</name>
<sequence>MGFNPYQPPGSHSPSLRAGRRAWPGRWYRWPNYLYAAVVVAATAILAIDDPSRFDLRGCWALLYFQAPVLCFALLRWGRPAWFRGVLAGYGLYLLVLVGVSIWNFVSDAPMPGLGAYIVGSNALALAAAGWQVRAWRMRGPAGEAGGPHR</sequence>
<organism evidence="2 3">
    <name type="scientific">Xanthomonas chitinilytica</name>
    <dbReference type="NCBI Taxonomy" id="2989819"/>
    <lineage>
        <taxon>Bacteria</taxon>
        <taxon>Pseudomonadati</taxon>
        <taxon>Pseudomonadota</taxon>
        <taxon>Gammaproteobacteria</taxon>
        <taxon>Lysobacterales</taxon>
        <taxon>Lysobacteraceae</taxon>
        <taxon>Xanthomonas</taxon>
    </lineage>
</organism>
<protein>
    <submittedName>
        <fullName evidence="2">Uncharacterized protein</fullName>
    </submittedName>
</protein>